<organism evidence="1">
    <name type="scientific">viral metagenome</name>
    <dbReference type="NCBI Taxonomy" id="1070528"/>
    <lineage>
        <taxon>unclassified sequences</taxon>
        <taxon>metagenomes</taxon>
        <taxon>organismal metagenomes</taxon>
    </lineage>
</organism>
<accession>A0A6C0LBM1</accession>
<dbReference type="EMBL" id="MN740461">
    <property type="protein sequence ID" value="QHU27720.1"/>
    <property type="molecule type" value="Genomic_DNA"/>
</dbReference>
<proteinExistence type="predicted"/>
<dbReference type="AlphaFoldDB" id="A0A6C0LBM1"/>
<protein>
    <submittedName>
        <fullName evidence="1">Uncharacterized protein</fullName>
    </submittedName>
</protein>
<sequence length="126" mass="14311">MNKMNNTNLDEYRTKCPIKMSDGRIFTDYRPRCAVNAELMTDLSNNSMIKSSYESRVFLQSNAEKIIEMNKMNATNNLAPCAPCNRPIDVSGTMYPERYIVKCTPSSCEKIEVNKHGLGTSTRVQM</sequence>
<evidence type="ECO:0000313" key="1">
    <source>
        <dbReference type="EMBL" id="QHU27720.1"/>
    </source>
</evidence>
<reference evidence="1" key="1">
    <citation type="journal article" date="2020" name="Nature">
        <title>Giant virus diversity and host interactions through global metagenomics.</title>
        <authorList>
            <person name="Schulz F."/>
            <person name="Roux S."/>
            <person name="Paez-Espino D."/>
            <person name="Jungbluth S."/>
            <person name="Walsh D.A."/>
            <person name="Denef V.J."/>
            <person name="McMahon K.D."/>
            <person name="Konstantinidis K.T."/>
            <person name="Eloe-Fadrosh E.A."/>
            <person name="Kyrpides N.C."/>
            <person name="Woyke T."/>
        </authorList>
    </citation>
    <scope>NUCLEOTIDE SEQUENCE</scope>
    <source>
        <strain evidence="1">GVMAG-M-3300027769-26</strain>
    </source>
</reference>
<name>A0A6C0LBM1_9ZZZZ</name>